<evidence type="ECO:0000256" key="6">
    <source>
        <dbReference type="ARBA" id="ARBA00022660"/>
    </source>
</evidence>
<feature type="transmembrane region" description="Helical" evidence="15">
    <location>
        <begin position="433"/>
        <end position="454"/>
    </location>
</feature>
<gene>
    <name evidence="17" type="ORF">UFOPK4121_00631</name>
</gene>
<keyword evidence="6" id="KW-0679">Respiratory chain</keyword>
<keyword evidence="5" id="KW-0349">Heme</keyword>
<dbReference type="Pfam" id="PF00115">
    <property type="entry name" value="COX1"/>
    <property type="match status" value="1"/>
</dbReference>
<dbReference type="Gene3D" id="1.10.287.70">
    <property type="match status" value="1"/>
</dbReference>
<evidence type="ECO:0000256" key="14">
    <source>
        <dbReference type="ARBA" id="ARBA00023136"/>
    </source>
</evidence>
<dbReference type="PROSITE" id="PS50855">
    <property type="entry name" value="COX1"/>
    <property type="match status" value="1"/>
</dbReference>
<dbReference type="InterPro" id="IPR023615">
    <property type="entry name" value="Cyt_c_Oxase_su1_BS"/>
</dbReference>
<feature type="transmembrane region" description="Helical" evidence="15">
    <location>
        <begin position="162"/>
        <end position="189"/>
    </location>
</feature>
<dbReference type="NCBIfam" id="TIGR02891">
    <property type="entry name" value="CtaD_CoxA"/>
    <property type="match status" value="1"/>
</dbReference>
<dbReference type="EC" id="7.1.1.9" evidence="3"/>
<evidence type="ECO:0000256" key="5">
    <source>
        <dbReference type="ARBA" id="ARBA00022617"/>
    </source>
</evidence>
<dbReference type="InterPro" id="IPR023616">
    <property type="entry name" value="Cyt_c_oxase-like_su1_dom"/>
</dbReference>
<evidence type="ECO:0000259" key="16">
    <source>
        <dbReference type="PROSITE" id="PS50855"/>
    </source>
</evidence>
<keyword evidence="8" id="KW-0479">Metal-binding</keyword>
<keyword evidence="11 15" id="KW-1133">Transmembrane helix</keyword>
<evidence type="ECO:0000256" key="15">
    <source>
        <dbReference type="SAM" id="Phobius"/>
    </source>
</evidence>
<feature type="transmembrane region" description="Helical" evidence="15">
    <location>
        <begin position="72"/>
        <end position="93"/>
    </location>
</feature>
<feature type="domain" description="Cytochrome oxidase subunit I profile" evidence="16">
    <location>
        <begin position="1"/>
        <end position="494"/>
    </location>
</feature>
<dbReference type="InterPro" id="IPR014241">
    <property type="entry name" value="Cyt_c_oxidase_su1_bac"/>
</dbReference>
<feature type="transmembrane region" description="Helical" evidence="15">
    <location>
        <begin position="278"/>
        <end position="302"/>
    </location>
</feature>
<evidence type="ECO:0000256" key="1">
    <source>
        <dbReference type="ARBA" id="ARBA00004141"/>
    </source>
</evidence>
<keyword evidence="9" id="KW-1278">Translocase</keyword>
<evidence type="ECO:0000256" key="11">
    <source>
        <dbReference type="ARBA" id="ARBA00022989"/>
    </source>
</evidence>
<comment type="pathway">
    <text evidence="2">Energy metabolism; oxidative phosphorylation.</text>
</comment>
<evidence type="ECO:0000256" key="8">
    <source>
        <dbReference type="ARBA" id="ARBA00022723"/>
    </source>
</evidence>
<evidence type="ECO:0000256" key="2">
    <source>
        <dbReference type="ARBA" id="ARBA00004673"/>
    </source>
</evidence>
<dbReference type="UniPathway" id="UPA00705"/>
<dbReference type="PANTHER" id="PTHR10422:SF18">
    <property type="entry name" value="CYTOCHROME C OXIDASE SUBUNIT 1"/>
    <property type="match status" value="1"/>
</dbReference>
<feature type="transmembrane region" description="Helical" evidence="15">
    <location>
        <begin position="245"/>
        <end position="266"/>
    </location>
</feature>
<dbReference type="GO" id="GO:0016020">
    <property type="term" value="C:membrane"/>
    <property type="evidence" value="ECO:0007669"/>
    <property type="project" value="UniProtKB-SubCell"/>
</dbReference>
<dbReference type="GO" id="GO:0020037">
    <property type="term" value="F:heme binding"/>
    <property type="evidence" value="ECO:0007669"/>
    <property type="project" value="InterPro"/>
</dbReference>
<dbReference type="GO" id="GO:0006119">
    <property type="term" value="P:oxidative phosphorylation"/>
    <property type="evidence" value="ECO:0007669"/>
    <property type="project" value="UniProtKB-UniPathway"/>
</dbReference>
<evidence type="ECO:0000313" key="17">
    <source>
        <dbReference type="EMBL" id="CAB5020625.1"/>
    </source>
</evidence>
<feature type="transmembrane region" description="Helical" evidence="15">
    <location>
        <begin position="314"/>
        <end position="335"/>
    </location>
</feature>
<dbReference type="GO" id="GO:0046872">
    <property type="term" value="F:metal ion binding"/>
    <property type="evidence" value="ECO:0007669"/>
    <property type="project" value="UniProtKB-KW"/>
</dbReference>
<proteinExistence type="predicted"/>
<evidence type="ECO:0000256" key="9">
    <source>
        <dbReference type="ARBA" id="ARBA00022967"/>
    </source>
</evidence>
<keyword evidence="4" id="KW-0813">Transport</keyword>
<evidence type="ECO:0000256" key="3">
    <source>
        <dbReference type="ARBA" id="ARBA00012949"/>
    </source>
</evidence>
<feature type="transmembrane region" description="Helical" evidence="15">
    <location>
        <begin position="539"/>
        <end position="555"/>
    </location>
</feature>
<feature type="transmembrane region" description="Helical" evidence="15">
    <location>
        <begin position="41"/>
        <end position="60"/>
    </location>
</feature>
<keyword evidence="10" id="KW-0249">Electron transport</keyword>
<feature type="transmembrane region" description="Helical" evidence="15">
    <location>
        <begin position="395"/>
        <end position="413"/>
    </location>
</feature>
<dbReference type="InterPro" id="IPR000883">
    <property type="entry name" value="Cyt_C_Oxase_1"/>
</dbReference>
<dbReference type="PANTHER" id="PTHR10422">
    <property type="entry name" value="CYTOCHROME C OXIDASE SUBUNIT 1"/>
    <property type="match status" value="1"/>
</dbReference>
<protein>
    <recommendedName>
        <fullName evidence="3">cytochrome-c oxidase</fullName>
        <ecNumber evidence="3">7.1.1.9</ecNumber>
    </recommendedName>
</protein>
<evidence type="ECO:0000256" key="7">
    <source>
        <dbReference type="ARBA" id="ARBA00022692"/>
    </source>
</evidence>
<keyword evidence="14 15" id="KW-0472">Membrane</keyword>
<evidence type="ECO:0000256" key="12">
    <source>
        <dbReference type="ARBA" id="ARBA00023004"/>
    </source>
</evidence>
<keyword evidence="7 15" id="KW-0812">Transmembrane</keyword>
<evidence type="ECO:0000256" key="10">
    <source>
        <dbReference type="ARBA" id="ARBA00022982"/>
    </source>
</evidence>
<dbReference type="InterPro" id="IPR036927">
    <property type="entry name" value="Cyt_c_oxase-like_su1_sf"/>
</dbReference>
<sequence length="586" mass="64164">MFFVVAGLEALLIRVQLFGPNGTVLTASQYNQVFTMHGTTMVFLVGMPMAVAFGNYLVPLQIGARDVAFPRINAFGFWIVLLGGIFIYSSFFLGGAPDGGWFGYTPLTSSPMSSGFLPGRGPDFWAIGLIFLGIGSTTSAVNFIVTILNMRAPGMTLMRMPVFVWMIFVIAFLTLFAMPIITVALIMVYTDRHFATNFFFAPKGGDPLLYQHLFWLFGHPEVYILILPGMGIVSEVLPVFARKPLFGRAVVIFSGIAIGFLGWSVWAHHMFTTGLGPVAVSAFSLATMLIAIPTGVKIFNWLGTVFKGSIRLTTAMLFSLGFIVMFTIGGVSGVLHSVVPGDTQQTDTYFVVAHFHYVLFGGLILAIFSGFYFWFPKFFGRMLNERIGKINFWTMLIGFNLTFFPMHLLGLYGQPRRTYRYDTGMGWTGLNQIVSIGSFLVAFSVLIFLVNVIFSLVAKRGAVAGNDPWDARTLEWSISSPPPAYNFAEIPQVSGPDGFWDQKYTEDDQGRLLAIPSGGSAPAKPESDGSGIHLPSPSIYPLVVAIGILPIAYGAVFENLIMVGAGVLVMLFGMYAWAIEPSTEEH</sequence>
<keyword evidence="12" id="KW-0408">Iron</keyword>
<dbReference type="GO" id="GO:0022904">
    <property type="term" value="P:respiratory electron transport chain"/>
    <property type="evidence" value="ECO:0007669"/>
    <property type="project" value="TreeGrafter"/>
</dbReference>
<dbReference type="Gene3D" id="1.20.210.10">
    <property type="entry name" value="Cytochrome c oxidase-like, subunit I domain"/>
    <property type="match status" value="1"/>
</dbReference>
<accession>A0A6J7QUK4</accession>
<dbReference type="GO" id="GO:0004129">
    <property type="term" value="F:cytochrome-c oxidase activity"/>
    <property type="evidence" value="ECO:0007669"/>
    <property type="project" value="UniProtKB-EC"/>
</dbReference>
<name>A0A6J7QUK4_9ZZZZ</name>
<evidence type="ECO:0000256" key="4">
    <source>
        <dbReference type="ARBA" id="ARBA00022448"/>
    </source>
</evidence>
<reference evidence="17" key="1">
    <citation type="submission" date="2020-05" db="EMBL/GenBank/DDBJ databases">
        <authorList>
            <person name="Chiriac C."/>
            <person name="Salcher M."/>
            <person name="Ghai R."/>
            <person name="Kavagutti S V."/>
        </authorList>
    </citation>
    <scope>NUCLEOTIDE SEQUENCE</scope>
</reference>
<feature type="transmembrane region" description="Helical" evidence="15">
    <location>
        <begin position="124"/>
        <end position="150"/>
    </location>
</feature>
<organism evidence="17">
    <name type="scientific">freshwater metagenome</name>
    <dbReference type="NCBI Taxonomy" id="449393"/>
    <lineage>
        <taxon>unclassified sequences</taxon>
        <taxon>metagenomes</taxon>
        <taxon>ecological metagenomes</taxon>
    </lineage>
</organism>
<dbReference type="PRINTS" id="PR01165">
    <property type="entry name" value="CYCOXIDASEI"/>
</dbReference>
<evidence type="ECO:0000256" key="13">
    <source>
        <dbReference type="ARBA" id="ARBA00023008"/>
    </source>
</evidence>
<dbReference type="SUPFAM" id="SSF81442">
    <property type="entry name" value="Cytochrome c oxidase subunit I-like"/>
    <property type="match status" value="1"/>
</dbReference>
<feature type="transmembrane region" description="Helical" evidence="15">
    <location>
        <begin position="209"/>
        <end position="233"/>
    </location>
</feature>
<dbReference type="EMBL" id="CAFBPQ010000014">
    <property type="protein sequence ID" value="CAB5020625.1"/>
    <property type="molecule type" value="Genomic_DNA"/>
</dbReference>
<feature type="transmembrane region" description="Helical" evidence="15">
    <location>
        <begin position="561"/>
        <end position="579"/>
    </location>
</feature>
<dbReference type="AlphaFoldDB" id="A0A6J7QUK4"/>
<dbReference type="PROSITE" id="PS00077">
    <property type="entry name" value="COX1_CUB"/>
    <property type="match status" value="1"/>
</dbReference>
<dbReference type="GO" id="GO:0015990">
    <property type="term" value="P:electron transport coupled proton transport"/>
    <property type="evidence" value="ECO:0007669"/>
    <property type="project" value="InterPro"/>
</dbReference>
<feature type="transmembrane region" description="Helical" evidence="15">
    <location>
        <begin position="355"/>
        <end position="375"/>
    </location>
</feature>
<comment type="subcellular location">
    <subcellularLocation>
        <location evidence="1">Membrane</location>
        <topology evidence="1">Multi-pass membrane protein</topology>
    </subcellularLocation>
</comment>
<keyword evidence="13" id="KW-0186">Copper</keyword>